<dbReference type="Gene3D" id="2.30.30.40">
    <property type="entry name" value="SH3 Domains"/>
    <property type="match status" value="1"/>
</dbReference>
<dbReference type="Pfam" id="PF00072">
    <property type="entry name" value="Response_reg"/>
    <property type="match status" value="1"/>
</dbReference>
<keyword evidence="6" id="KW-0902">Two-component regulatory system</keyword>
<dbReference type="PROSITE" id="PS50851">
    <property type="entry name" value="CHEW"/>
    <property type="match status" value="1"/>
</dbReference>
<feature type="domain" description="CheW-like" evidence="11">
    <location>
        <begin position="1188"/>
        <end position="1333"/>
    </location>
</feature>
<dbReference type="SMART" id="SM00448">
    <property type="entry name" value="REC"/>
    <property type="match status" value="1"/>
</dbReference>
<name>A0A1J0ABQ8_9CYAN</name>
<evidence type="ECO:0000259" key="9">
    <source>
        <dbReference type="PROSITE" id="PS50109"/>
    </source>
</evidence>
<dbReference type="Pfam" id="PF01627">
    <property type="entry name" value="Hpt"/>
    <property type="match status" value="2"/>
</dbReference>
<dbReference type="EC" id="2.7.13.3" evidence="2"/>
<dbReference type="SMART" id="SM00260">
    <property type="entry name" value="CheW"/>
    <property type="match status" value="1"/>
</dbReference>
<dbReference type="PRINTS" id="PR00344">
    <property type="entry name" value="BCTRLSENSOR"/>
</dbReference>
<dbReference type="EMBL" id="CP017675">
    <property type="protein sequence ID" value="APB33363.1"/>
    <property type="molecule type" value="Genomic_DNA"/>
</dbReference>
<dbReference type="InterPro" id="IPR001789">
    <property type="entry name" value="Sig_transdc_resp-reg_receiver"/>
</dbReference>
<evidence type="ECO:0000256" key="5">
    <source>
        <dbReference type="ARBA" id="ARBA00022777"/>
    </source>
</evidence>
<feature type="modified residue" description="Phosphohistidine" evidence="7">
    <location>
        <position position="585"/>
    </location>
</feature>
<feature type="modified residue" description="Phosphohistidine" evidence="7">
    <location>
        <position position="48"/>
    </location>
</feature>
<evidence type="ECO:0000256" key="2">
    <source>
        <dbReference type="ARBA" id="ARBA00012438"/>
    </source>
</evidence>
<dbReference type="CDD" id="cd16916">
    <property type="entry name" value="HATPase_CheA-like"/>
    <property type="match status" value="1"/>
</dbReference>
<dbReference type="OrthoDB" id="291966at2"/>
<gene>
    <name evidence="13" type="primary">pixL</name>
    <name evidence="13" type="ORF">GlitD10_1043</name>
</gene>
<dbReference type="InterPro" id="IPR051315">
    <property type="entry name" value="Bact_Chemotaxis_CheA"/>
</dbReference>
<feature type="domain" description="Histidine kinase" evidence="9">
    <location>
        <begin position="948"/>
        <end position="1186"/>
    </location>
</feature>
<dbReference type="SMART" id="SM01231">
    <property type="entry name" value="H-kinase_dim"/>
    <property type="match status" value="1"/>
</dbReference>
<reference evidence="13 14" key="1">
    <citation type="submission" date="2016-10" db="EMBL/GenBank/DDBJ databases">
        <title>Description of Gloeomargarita lithophora gen. nov., sp. nov., a thylakoid-bearing basal-branching cyanobacterium with intracellular carbonates, and proposal for Gloeomargaritales ord. nov.</title>
        <authorList>
            <person name="Moreira D."/>
            <person name="Tavera R."/>
            <person name="Benzerara K."/>
            <person name="Skouri-Panet F."/>
            <person name="Couradeau E."/>
            <person name="Gerard E."/>
            <person name="Loussert C."/>
            <person name="Novelo E."/>
            <person name="Zivanovic Y."/>
            <person name="Lopez-Garcia P."/>
        </authorList>
    </citation>
    <scope>NUCLEOTIDE SEQUENCE [LARGE SCALE GENOMIC DNA]</scope>
    <source>
        <strain evidence="13 14">D10</strain>
    </source>
</reference>
<dbReference type="GO" id="GO:0000155">
    <property type="term" value="F:phosphorelay sensor kinase activity"/>
    <property type="evidence" value="ECO:0007669"/>
    <property type="project" value="InterPro"/>
</dbReference>
<dbReference type="Pfam" id="PF02518">
    <property type="entry name" value="HATPase_c"/>
    <property type="match status" value="1"/>
</dbReference>
<dbReference type="Gene3D" id="3.30.565.10">
    <property type="entry name" value="Histidine kinase-like ATPase, C-terminal domain"/>
    <property type="match status" value="1"/>
</dbReference>
<dbReference type="InterPro" id="IPR036061">
    <property type="entry name" value="CheW-like_dom_sf"/>
</dbReference>
<evidence type="ECO:0000256" key="6">
    <source>
        <dbReference type="ARBA" id="ARBA00023012"/>
    </source>
</evidence>
<keyword evidence="3 8" id="KW-0597">Phosphoprotein</keyword>
<evidence type="ECO:0000256" key="4">
    <source>
        <dbReference type="ARBA" id="ARBA00022679"/>
    </source>
</evidence>
<feature type="domain" description="Response regulatory" evidence="10">
    <location>
        <begin position="1353"/>
        <end position="1470"/>
    </location>
</feature>
<dbReference type="Pfam" id="PF01584">
    <property type="entry name" value="CheW"/>
    <property type="match status" value="1"/>
</dbReference>
<dbReference type="InterPro" id="IPR036890">
    <property type="entry name" value="HATPase_C_sf"/>
</dbReference>
<keyword evidence="14" id="KW-1185">Reference proteome</keyword>
<dbReference type="Proteomes" id="UP000180235">
    <property type="component" value="Chromosome"/>
</dbReference>
<dbReference type="PROSITE" id="PS50894">
    <property type="entry name" value="HPT"/>
    <property type="match status" value="2"/>
</dbReference>
<evidence type="ECO:0000313" key="14">
    <source>
        <dbReference type="Proteomes" id="UP000180235"/>
    </source>
</evidence>
<dbReference type="SUPFAM" id="SSF55874">
    <property type="entry name" value="ATPase domain of HSP90 chaperone/DNA topoisomerase II/histidine kinase"/>
    <property type="match status" value="1"/>
</dbReference>
<dbReference type="Gene3D" id="3.40.50.2300">
    <property type="match status" value="1"/>
</dbReference>
<dbReference type="InterPro" id="IPR011006">
    <property type="entry name" value="CheY-like_superfamily"/>
</dbReference>
<comment type="catalytic activity">
    <reaction evidence="1">
        <text>ATP + protein L-histidine = ADP + protein N-phospho-L-histidine.</text>
        <dbReference type="EC" id="2.7.13.3"/>
    </reaction>
</comment>
<feature type="modified residue" description="4-aspartylphosphate" evidence="8">
    <location>
        <position position="1403"/>
    </location>
</feature>
<dbReference type="STRING" id="1188229.GlitD10_1043"/>
<evidence type="ECO:0000259" key="10">
    <source>
        <dbReference type="PROSITE" id="PS50110"/>
    </source>
</evidence>
<dbReference type="InterPro" id="IPR036641">
    <property type="entry name" value="HPT_dom_sf"/>
</dbReference>
<dbReference type="KEGG" id="glt:GlitD10_1043"/>
<evidence type="ECO:0000256" key="8">
    <source>
        <dbReference type="PROSITE-ProRule" id="PRU00169"/>
    </source>
</evidence>
<dbReference type="SUPFAM" id="SSF50341">
    <property type="entry name" value="CheW-like"/>
    <property type="match status" value="1"/>
</dbReference>
<dbReference type="SUPFAM" id="SSF47384">
    <property type="entry name" value="Homodimeric domain of signal transducing histidine kinase"/>
    <property type="match status" value="1"/>
</dbReference>
<feature type="domain" description="HPt" evidence="12">
    <location>
        <begin position="539"/>
        <end position="642"/>
    </location>
</feature>
<dbReference type="GO" id="GO:0006935">
    <property type="term" value="P:chemotaxis"/>
    <property type="evidence" value="ECO:0007669"/>
    <property type="project" value="InterPro"/>
</dbReference>
<sequence>MSNPPQDEITAYFRAEVPGLLAAIETGLLGLRQDHSVPAYYRLLRAAHSLKGGAASVSMYSIQTLAQCLEDVFQTLLAQSDTDVELIEDLLLQGFDCLRLPLSQWLKTGLCDPDFGLRRAKVIYAQLTDLLGPVPVTMQPVSADDLGVDVTQTIFEHDIAPKIAEIEVLLSASSPSSLAGELRAQFDLLSGLGEMLHLRGLSQISRVVIQALIDHPEQAVVIGELALRDLQAVLGGRHQGGEPSFELLTWAQTAQGTGELLAEMDDKPQIQSPIPSEAPLFWDEIGDDTIHQVTENLTDLYPAESLESTLFWDEIVDLTTPQINALEPEPSTDLFWAEMGEIPAQEPSPIPDIPTDLFGVETPESDLTEPLEPPSFWDEIDYTTTPQLNHPEPEPSTDSFWEEINENTPSPSGWEDIGFEPNQELNTPEPDNATDSFWGEIDEIIQPEPPLESESLTNLSWEEVNANNQLEPTASFWEEINFETTPQSSDSESNNLTDSFWQEMGEIAEPSPEIWAENHQEVELNPVAPLWTGPALPPDAAINPEALEFFAQEAQDLLQELESGLLTLRQNHDIPHIHALMRAAHSIKGGAATVGLPVIQVIAHRLENALQILYQWPGELDVPLEEALLHACDTLRQPLQSQLAGENFNLDTVLHNAEQAFLQLEQILGPTEPTGGDAYMPSSQDLGVDMTATIFSGDIQQGLERLGECLAQPVGDWVAEVTGQLEVFANLGELLNLSGWRAVCEAGSTALAQHPDQAIAITQVLLRDLRQGYAQVMGGEREYGGAVSPELQAFLAENVPLFAVPESQPESTTPEPPTQVLTQANISTLFDQLPPAMDGIAPPPVAPVTPKVAETQPQAGRGAIVRVEVSRLERLNNLIGELVIQENGSFLYQQQLQKLVQTFGQRLNKFETIGQMLEDTADQLTLTTNSINAPNSEFDPLQMDSYNQLYTWVQTVIEEIAQVGEVLRDMGLITQQSQENLRKKQQTLKQIRGDLLWIRMVPLQEVLQRFPRMVRDLCVQHHKQVEVRLMGANTLVDKAVLEKLTDPLVHLVRNAFDHGIESPQIRSQQGKNPAGEIQIQAYYRGNQTYITVGDDGQGVNLERVRQKAMEKQIFTPEQGSHASQTELLNCLFTPGFSTAATVSDLSGRGVGLDVVRLQIQELKGTVHIQTEPGQGTTFTIRLPLTLTITKLLVFSLERRWFALAVDSLAAIVTVNEAAVVTMQGRQLYRWQGRLVPMIPPSVLEYRYPVRWAAGEGAGLTLPAGQGRPLLLLSVNNEIYGLEIDQILLEQDLVIKPFSGLLAPPDYLYGCTILGDGRLVPVLDGIGLVNHWLRTPEVGAVVAKAPIQNVQQTEILVVDDSLTIRGTLGKMLTKHGYRVHTAADGREALELLAQNPQIQAIFSDVEMPRMNGFEFLSACRQDQRYQSLPIIMLTSRAGEKHQKMAQNLGCSAYLTKPYLEPDLLATLQKFV</sequence>
<dbReference type="InterPro" id="IPR008207">
    <property type="entry name" value="Sig_transdc_His_kin_Hpt_dom"/>
</dbReference>
<protein>
    <recommendedName>
        <fullName evidence="2">histidine kinase</fullName>
        <ecNumber evidence="2">2.7.13.3</ecNumber>
    </recommendedName>
</protein>
<dbReference type="SUPFAM" id="SSF47226">
    <property type="entry name" value="Histidine-containing phosphotransfer domain, HPT domain"/>
    <property type="match status" value="2"/>
</dbReference>
<proteinExistence type="predicted"/>
<evidence type="ECO:0000313" key="13">
    <source>
        <dbReference type="EMBL" id="APB33363.1"/>
    </source>
</evidence>
<keyword evidence="5" id="KW-0418">Kinase</keyword>
<dbReference type="PROSITE" id="PS50110">
    <property type="entry name" value="RESPONSE_REGULATORY"/>
    <property type="match status" value="1"/>
</dbReference>
<evidence type="ECO:0000256" key="1">
    <source>
        <dbReference type="ARBA" id="ARBA00000085"/>
    </source>
</evidence>
<dbReference type="InterPro" id="IPR003594">
    <property type="entry name" value="HATPase_dom"/>
</dbReference>
<dbReference type="FunFam" id="3.30.565.10:FF:000016">
    <property type="entry name" value="Chemotaxis protein CheA, putative"/>
    <property type="match status" value="1"/>
</dbReference>
<dbReference type="InterPro" id="IPR036097">
    <property type="entry name" value="HisK_dim/P_sf"/>
</dbReference>
<evidence type="ECO:0000256" key="7">
    <source>
        <dbReference type="PROSITE-ProRule" id="PRU00110"/>
    </source>
</evidence>
<dbReference type="CDD" id="cd00088">
    <property type="entry name" value="HPT"/>
    <property type="match status" value="2"/>
</dbReference>
<dbReference type="Gene3D" id="1.20.120.160">
    <property type="entry name" value="HPT domain"/>
    <property type="match status" value="2"/>
</dbReference>
<evidence type="ECO:0000256" key="3">
    <source>
        <dbReference type="ARBA" id="ARBA00022553"/>
    </source>
</evidence>
<dbReference type="RefSeq" id="WP_071453956.1">
    <property type="nucleotide sequence ID" value="NZ_CP017675.1"/>
</dbReference>
<dbReference type="PROSITE" id="PS50109">
    <property type="entry name" value="HIS_KIN"/>
    <property type="match status" value="1"/>
</dbReference>
<feature type="domain" description="HPt" evidence="12">
    <location>
        <begin position="2"/>
        <end position="105"/>
    </location>
</feature>
<dbReference type="GO" id="GO:0005737">
    <property type="term" value="C:cytoplasm"/>
    <property type="evidence" value="ECO:0007669"/>
    <property type="project" value="InterPro"/>
</dbReference>
<dbReference type="InterPro" id="IPR005467">
    <property type="entry name" value="His_kinase_dom"/>
</dbReference>
<evidence type="ECO:0000259" key="11">
    <source>
        <dbReference type="PROSITE" id="PS50851"/>
    </source>
</evidence>
<dbReference type="PANTHER" id="PTHR43395:SF1">
    <property type="entry name" value="CHEMOTAXIS PROTEIN CHEA"/>
    <property type="match status" value="1"/>
</dbReference>
<dbReference type="InterPro" id="IPR004358">
    <property type="entry name" value="Sig_transdc_His_kin-like_C"/>
</dbReference>
<dbReference type="SMART" id="SM00073">
    <property type="entry name" value="HPT"/>
    <property type="match status" value="2"/>
</dbReference>
<organism evidence="13 14">
    <name type="scientific">Gloeomargarita lithophora Alchichica-D10</name>
    <dbReference type="NCBI Taxonomy" id="1188229"/>
    <lineage>
        <taxon>Bacteria</taxon>
        <taxon>Bacillati</taxon>
        <taxon>Cyanobacteriota</taxon>
        <taxon>Cyanophyceae</taxon>
        <taxon>Gloeomargaritales</taxon>
        <taxon>Gloeomargaritaceae</taxon>
        <taxon>Gloeomargarita</taxon>
    </lineage>
</organism>
<accession>A0A1J0ABQ8</accession>
<dbReference type="Pfam" id="PF02895">
    <property type="entry name" value="H-kinase_dim"/>
    <property type="match status" value="1"/>
</dbReference>
<dbReference type="InterPro" id="IPR004105">
    <property type="entry name" value="CheA-like_dim"/>
</dbReference>
<dbReference type="SMART" id="SM00387">
    <property type="entry name" value="HATPase_c"/>
    <property type="match status" value="1"/>
</dbReference>
<dbReference type="SUPFAM" id="SSF52172">
    <property type="entry name" value="CheY-like"/>
    <property type="match status" value="1"/>
</dbReference>
<evidence type="ECO:0000259" key="12">
    <source>
        <dbReference type="PROSITE" id="PS50894"/>
    </source>
</evidence>
<keyword evidence="4" id="KW-0808">Transferase</keyword>
<dbReference type="PANTHER" id="PTHR43395">
    <property type="entry name" value="SENSOR HISTIDINE KINASE CHEA"/>
    <property type="match status" value="1"/>
</dbReference>
<dbReference type="InterPro" id="IPR002545">
    <property type="entry name" value="CheW-lke_dom"/>
</dbReference>